<evidence type="ECO:0000313" key="2">
    <source>
        <dbReference type="EMBL" id="GLY86776.1"/>
    </source>
</evidence>
<dbReference type="GO" id="GO:0005737">
    <property type="term" value="C:cytoplasm"/>
    <property type="evidence" value="ECO:0007669"/>
    <property type="project" value="TreeGrafter"/>
</dbReference>
<dbReference type="Proteomes" id="UP001165074">
    <property type="component" value="Unassembled WGS sequence"/>
</dbReference>
<dbReference type="CDD" id="cd05262">
    <property type="entry name" value="SDR_a7"/>
    <property type="match status" value="1"/>
</dbReference>
<dbReference type="GO" id="GO:0004029">
    <property type="term" value="F:aldehyde dehydrogenase (NAD+) activity"/>
    <property type="evidence" value="ECO:0007669"/>
    <property type="project" value="TreeGrafter"/>
</dbReference>
<dbReference type="PANTHER" id="PTHR48079:SF6">
    <property type="entry name" value="NAD(P)-BINDING DOMAIN-CONTAINING PROTEIN-RELATED"/>
    <property type="match status" value="1"/>
</dbReference>
<protein>
    <submittedName>
        <fullName evidence="2">Oxidoreductase</fullName>
    </submittedName>
</protein>
<evidence type="ECO:0000313" key="3">
    <source>
        <dbReference type="Proteomes" id="UP001165074"/>
    </source>
</evidence>
<organism evidence="2 3">
    <name type="scientific">Actinoallomurus iriomotensis</name>
    <dbReference type="NCBI Taxonomy" id="478107"/>
    <lineage>
        <taxon>Bacteria</taxon>
        <taxon>Bacillati</taxon>
        <taxon>Actinomycetota</taxon>
        <taxon>Actinomycetes</taxon>
        <taxon>Streptosporangiales</taxon>
        <taxon>Thermomonosporaceae</taxon>
        <taxon>Actinoallomurus</taxon>
    </lineage>
</organism>
<accession>A0A9W6S3Y1</accession>
<dbReference type="AlphaFoldDB" id="A0A9W6S3Y1"/>
<dbReference type="PANTHER" id="PTHR48079">
    <property type="entry name" value="PROTEIN YEEZ"/>
    <property type="match status" value="1"/>
</dbReference>
<dbReference type="SUPFAM" id="SSF51735">
    <property type="entry name" value="NAD(P)-binding Rossmann-fold domains"/>
    <property type="match status" value="1"/>
</dbReference>
<dbReference type="InterPro" id="IPR051783">
    <property type="entry name" value="NAD(P)-dependent_oxidoreduct"/>
</dbReference>
<dbReference type="RefSeq" id="WP_285575233.1">
    <property type="nucleotide sequence ID" value="NZ_BSTK01000006.1"/>
</dbReference>
<dbReference type="Pfam" id="PF01370">
    <property type="entry name" value="Epimerase"/>
    <property type="match status" value="1"/>
</dbReference>
<reference evidence="2" key="1">
    <citation type="submission" date="2023-03" db="EMBL/GenBank/DDBJ databases">
        <title>Actinoallomurus iriomotensis NBRC 103684.</title>
        <authorList>
            <person name="Ichikawa N."/>
            <person name="Sato H."/>
            <person name="Tonouchi N."/>
        </authorList>
    </citation>
    <scope>NUCLEOTIDE SEQUENCE</scope>
    <source>
        <strain evidence="2">NBRC 103684</strain>
    </source>
</reference>
<comment type="caution">
    <text evidence="2">The sequence shown here is derived from an EMBL/GenBank/DDBJ whole genome shotgun (WGS) entry which is preliminary data.</text>
</comment>
<proteinExistence type="predicted"/>
<dbReference type="EMBL" id="BSTK01000006">
    <property type="protein sequence ID" value="GLY86776.1"/>
    <property type="molecule type" value="Genomic_DNA"/>
</dbReference>
<name>A0A9W6S3Y1_9ACTN</name>
<evidence type="ECO:0000259" key="1">
    <source>
        <dbReference type="Pfam" id="PF01370"/>
    </source>
</evidence>
<keyword evidence="3" id="KW-1185">Reference proteome</keyword>
<gene>
    <name evidence="2" type="ORF">Airi02_047050</name>
</gene>
<dbReference type="InterPro" id="IPR001509">
    <property type="entry name" value="Epimerase_deHydtase"/>
</dbReference>
<dbReference type="InterPro" id="IPR036291">
    <property type="entry name" value="NAD(P)-bd_dom_sf"/>
</dbReference>
<sequence length="301" mass="30802">MRVLVTGASGHIGSAVVPELLRAGHQVVGLARSDRSAEAIAAAGAEVRRGDLDDLDGLREAAEAADGVIHLAFKHDLMGAGDFAGAAAADFAAIKALASALEGTGKPLVTSSGTLMLVSAGITGRPGTEADFAPGGPRVDAENFVIGLAEHGVRSSAVRLPPIVHSSLDHHGFAHILIGVARQTGASAYVGDGTNRWPSVHTLDAARVYRLALESAPAGSRLHAVADEGIPFRDIAATIGRGAGVPVESISAEDAGERFAFLGTVVGVDNPTSSETTRKVLGWEPAHPGLIEDLDQGHYFA</sequence>
<feature type="domain" description="NAD-dependent epimerase/dehydratase" evidence="1">
    <location>
        <begin position="3"/>
        <end position="75"/>
    </location>
</feature>
<dbReference type="Gene3D" id="3.40.50.720">
    <property type="entry name" value="NAD(P)-binding Rossmann-like Domain"/>
    <property type="match status" value="1"/>
</dbReference>